<dbReference type="AlphaFoldDB" id="A0A2T5XSV3"/>
<evidence type="ECO:0000256" key="1">
    <source>
        <dbReference type="ARBA" id="ARBA00022676"/>
    </source>
</evidence>
<proteinExistence type="predicted"/>
<evidence type="ECO:0000256" key="2">
    <source>
        <dbReference type="ARBA" id="ARBA00022679"/>
    </source>
</evidence>
<keyword evidence="2 3" id="KW-0808">Transferase</keyword>
<reference evidence="3 4" key="1">
    <citation type="submission" date="2018-04" db="EMBL/GenBank/DDBJ databases">
        <title>Genomic Encyclopedia of Archaeal and Bacterial Type Strains, Phase II (KMG-II): from individual species to whole genera.</title>
        <authorList>
            <person name="Goeker M."/>
        </authorList>
    </citation>
    <scope>NUCLEOTIDE SEQUENCE [LARGE SCALE GENOMIC DNA]</scope>
    <source>
        <strain evidence="3 4">DSM 22902</strain>
    </source>
</reference>
<dbReference type="Gene3D" id="3.40.50.11350">
    <property type="match status" value="1"/>
</dbReference>
<organism evidence="3 4">
    <name type="scientific">Capnocytophaga leadbetteri</name>
    <dbReference type="NCBI Taxonomy" id="327575"/>
    <lineage>
        <taxon>Bacteria</taxon>
        <taxon>Pseudomonadati</taxon>
        <taxon>Bacteroidota</taxon>
        <taxon>Flavobacteriia</taxon>
        <taxon>Flavobacteriales</taxon>
        <taxon>Flavobacteriaceae</taxon>
        <taxon>Capnocytophaga</taxon>
    </lineage>
</organism>
<dbReference type="EMBL" id="QBKG01000013">
    <property type="protein sequence ID" value="PTX03725.1"/>
    <property type="molecule type" value="Genomic_DNA"/>
</dbReference>
<dbReference type="PANTHER" id="PTHR11927:SF9">
    <property type="entry name" value="L-FUCOSYLTRANSFERASE"/>
    <property type="match status" value="1"/>
</dbReference>
<dbReference type="GO" id="GO:0005975">
    <property type="term" value="P:carbohydrate metabolic process"/>
    <property type="evidence" value="ECO:0007669"/>
    <property type="project" value="InterPro"/>
</dbReference>
<comment type="caution">
    <text evidence="3">The sequence shown here is derived from an EMBL/GenBank/DDBJ whole genome shotgun (WGS) entry which is preliminary data.</text>
</comment>
<dbReference type="CDD" id="cd11301">
    <property type="entry name" value="Fut1_Fut2_like"/>
    <property type="match status" value="1"/>
</dbReference>
<gene>
    <name evidence="3" type="ORF">C8P65_11353</name>
</gene>
<evidence type="ECO:0000313" key="4">
    <source>
        <dbReference type="Proteomes" id="UP000243985"/>
    </source>
</evidence>
<dbReference type="GeneID" id="84581775"/>
<dbReference type="PANTHER" id="PTHR11927">
    <property type="entry name" value="GALACTOSIDE 2-L-FUCOSYLTRANSFERASE"/>
    <property type="match status" value="1"/>
</dbReference>
<dbReference type="InterPro" id="IPR002516">
    <property type="entry name" value="Glyco_trans_11"/>
</dbReference>
<dbReference type="Proteomes" id="UP000243985">
    <property type="component" value="Unassembled WGS sequence"/>
</dbReference>
<dbReference type="RefSeq" id="WP_245887385.1">
    <property type="nucleotide sequence ID" value="NZ_QBKG01000013.1"/>
</dbReference>
<name>A0A2T5XSV3_9FLAO</name>
<sequence>MKANYVLFQGGLGNQLYQLAYTDFLKRNGYSNVKLITPSNKNKGDTKDKNKRPLITQLPEKIGIDCVDFGHKYFYSFLQRLPKFPLYKSFLRRLINVEKEPPYQWAIFHPITREKYRLNIHIGYYQSNLYISDSFKQQVAKVIESLSPNIKFSITNNDVAIHIRRGDFLIGNNASVFNKIELPHYLQGLTILSERMNIQKVYIFSDDFEAIKEDIKTIAENYEVVLVEGQSVLADFALLQKFTNFVIGNSTFAWWGAMLANASNVIVPKKPWKIEMENMSPYPDNWTTI</sequence>
<keyword evidence="1" id="KW-0328">Glycosyltransferase</keyword>
<dbReference type="GO" id="GO:0008107">
    <property type="term" value="F:galactoside 2-alpha-L-fucosyltransferase activity"/>
    <property type="evidence" value="ECO:0007669"/>
    <property type="project" value="InterPro"/>
</dbReference>
<protein>
    <submittedName>
        <fullName evidence="3">Glycosyl transferase family 11</fullName>
    </submittedName>
</protein>
<evidence type="ECO:0000313" key="3">
    <source>
        <dbReference type="EMBL" id="PTX03725.1"/>
    </source>
</evidence>
<accession>A0A2T5XSV3</accession>
<dbReference type="GO" id="GO:0016020">
    <property type="term" value="C:membrane"/>
    <property type="evidence" value="ECO:0007669"/>
    <property type="project" value="InterPro"/>
</dbReference>
<dbReference type="Pfam" id="PF01531">
    <property type="entry name" value="Glyco_transf_11"/>
    <property type="match status" value="1"/>
</dbReference>